<dbReference type="Gene3D" id="3.30.420.150">
    <property type="entry name" value="Exopolyphosphatase. Domain 2"/>
    <property type="match status" value="1"/>
</dbReference>
<evidence type="ECO:0000313" key="6">
    <source>
        <dbReference type="EMBL" id="KAG0118283.1"/>
    </source>
</evidence>
<keyword evidence="8" id="KW-1185">Reference proteome</keyword>
<dbReference type="EMBL" id="JADDUC010000115">
    <property type="protein sequence ID" value="KAG0118283.1"/>
    <property type="molecule type" value="Genomic_DNA"/>
</dbReference>
<dbReference type="GO" id="GO:0017111">
    <property type="term" value="F:ribonucleoside triphosphate phosphatase activity"/>
    <property type="evidence" value="ECO:0007669"/>
    <property type="project" value="TreeGrafter"/>
</dbReference>
<reference evidence="6" key="1">
    <citation type="submission" date="2020-10" db="EMBL/GenBank/DDBJ databases">
        <title>Feather gene expression reveals the developmental basis of iridescence in African starlings.</title>
        <authorList>
            <person name="Rubenstein D.R."/>
        </authorList>
    </citation>
    <scope>NUCLEOTIDE SEQUENCE</scope>
    <source>
        <strain evidence="6">SS15</strain>
        <tissue evidence="6">Liver</tissue>
    </source>
</reference>
<keyword evidence="5" id="KW-1133">Transmembrane helix</keyword>
<feature type="binding site" evidence="4">
    <location>
        <begin position="203"/>
        <end position="207"/>
    </location>
    <ligand>
        <name>ATP</name>
        <dbReference type="ChEBI" id="CHEBI:30616"/>
    </ligand>
</feature>
<dbReference type="Proteomes" id="UP000618051">
    <property type="component" value="Unassembled WGS sequence"/>
</dbReference>
<evidence type="ECO:0000256" key="3">
    <source>
        <dbReference type="PIRSR" id="PIRSR600407-1"/>
    </source>
</evidence>
<keyword evidence="5" id="KW-0812">Transmembrane</keyword>
<reference evidence="7 8" key="2">
    <citation type="journal article" date="2021" name="J. Hered.">
        <title>Feather Gene Expression Elucidates the Developmental Basis of Plumage Iridescence in African Starlings.</title>
        <authorList>
            <person name="Rubenstein D.R."/>
            <person name="Corvelo A."/>
            <person name="MacManes M.D."/>
            <person name="Maia R."/>
            <person name="Narzisi G."/>
            <person name="Rousaki A."/>
            <person name="Vandenabeele P."/>
            <person name="Shawkey M.D."/>
            <person name="Solomon J."/>
        </authorList>
    </citation>
    <scope>NUCLEOTIDE SEQUENCE [LARGE SCALE GENOMIC DNA]</scope>
    <source>
        <strain evidence="7">SS15</strain>
    </source>
</reference>
<keyword evidence="5" id="KW-0472">Membrane</keyword>
<feature type="non-terminal residue" evidence="6">
    <location>
        <position position="680"/>
    </location>
</feature>
<sequence>MSWRELLPPWLVIVAGLTGIVLLCVSTKDVPMAPLRTKYGIVLDAGPSRTILFIYQWTTTNANKTGVIRGCSSCPVQGPGVSSYSDSPQKAGKSLEPCLNWAQNEIPAEQHSQTPLYLGATASMRQLNLTHPILSDSLLAALTGTLKSSPFNFQGAQVLSSPEEEALNWVAVNYVLENFFKYDWRGQLVPSRKGMAGVLSVGGSSAQLTSELEEEKQAPKEGVRLQLYGQTHRVLTRQCPCHGTEQLRSRLLSLLIQDQRRAKTVSNPCWPLTYSQEVQWQSVHAGPCAVSDDTRDIPGPKEVFNITGSSNPTACMSLVQSLLNSSSSCSFFKHSLSSGLKPLQPRFLCLLLRPTLGLHGASRDGSQELCAEQVFPHQVVSEAMDFMRGTVPSPDLGQAVKRLCGMSVQELTRESQASLDTLVDYCTVSAFIFHLSTTGYTIDFDQPAWTAFQKMGDRSSGWTLGYLLSLTSTMPQDSPSFLKGIEPGVWSLLLILFVVLLMGSFLRISYRVMVKESSSSHRNSNITVYLYTEVTRFPPCEIFRALLQSDAVRLQFNTQIPAKTDVCNENTTWEPLTSHLSAVPFSALPTAFQHSLLWQAAASPLNQRPPEMHFSIQLRQDHGMHRFQDVYELFVCHTELACVSRIEVMAAFASAHPTARQQDETPCLGSSIRSLFQVFA</sequence>
<dbReference type="GO" id="GO:0005886">
    <property type="term" value="C:plasma membrane"/>
    <property type="evidence" value="ECO:0007669"/>
    <property type="project" value="TreeGrafter"/>
</dbReference>
<name>A0A835NNA3_9PASS</name>
<evidence type="ECO:0000256" key="5">
    <source>
        <dbReference type="SAM" id="Phobius"/>
    </source>
</evidence>
<accession>A0A835NNA3</accession>
<evidence type="ECO:0000256" key="4">
    <source>
        <dbReference type="PIRSR" id="PIRSR600407-2"/>
    </source>
</evidence>
<evidence type="ECO:0000256" key="2">
    <source>
        <dbReference type="ARBA" id="ARBA00022801"/>
    </source>
</evidence>
<evidence type="ECO:0000256" key="1">
    <source>
        <dbReference type="ARBA" id="ARBA00009283"/>
    </source>
</evidence>
<feature type="transmembrane region" description="Helical" evidence="5">
    <location>
        <begin position="488"/>
        <end position="510"/>
    </location>
</feature>
<dbReference type="Pfam" id="PF01150">
    <property type="entry name" value="GDA1_CD39"/>
    <property type="match status" value="2"/>
</dbReference>
<feature type="active site" description="Proton acceptor" evidence="3">
    <location>
        <position position="164"/>
    </location>
</feature>
<evidence type="ECO:0000313" key="8">
    <source>
        <dbReference type="Proteomes" id="UP000618051"/>
    </source>
</evidence>
<dbReference type="OrthoDB" id="6372431at2759"/>
<keyword evidence="4" id="KW-0067">ATP-binding</keyword>
<evidence type="ECO:0000313" key="7">
    <source>
        <dbReference type="EMBL" id="KAI1232044.1"/>
    </source>
</evidence>
<reference evidence="7" key="3">
    <citation type="submission" date="2022-01" db="EMBL/GenBank/DDBJ databases">
        <authorList>
            <person name="Rubenstein D.R."/>
        </authorList>
    </citation>
    <scope>NUCLEOTIDE SEQUENCE</scope>
    <source>
        <strain evidence="7">SS15</strain>
        <tissue evidence="7">Liver</tissue>
    </source>
</reference>
<dbReference type="AlphaFoldDB" id="A0A835NNA3"/>
<dbReference type="GO" id="GO:0009134">
    <property type="term" value="P:nucleoside diphosphate catabolic process"/>
    <property type="evidence" value="ECO:0007669"/>
    <property type="project" value="TreeGrafter"/>
</dbReference>
<protein>
    <submittedName>
        <fullName evidence="7">Ectonucleoside triphosphate diphosphohydrolase 2</fullName>
    </submittedName>
</protein>
<keyword evidence="4" id="KW-0547">Nucleotide-binding</keyword>
<dbReference type="GO" id="GO:0005524">
    <property type="term" value="F:ATP binding"/>
    <property type="evidence" value="ECO:0007669"/>
    <property type="project" value="UniProtKB-KW"/>
</dbReference>
<dbReference type="EMBL" id="JADDUC020000023">
    <property type="protein sequence ID" value="KAI1232044.1"/>
    <property type="molecule type" value="Genomic_DNA"/>
</dbReference>
<keyword evidence="2" id="KW-0378">Hydrolase</keyword>
<proteinExistence type="inferred from homology"/>
<dbReference type="Gene3D" id="3.30.420.40">
    <property type="match status" value="1"/>
</dbReference>
<dbReference type="PANTHER" id="PTHR11782">
    <property type="entry name" value="ADENOSINE/GUANOSINE DIPHOSPHATASE"/>
    <property type="match status" value="1"/>
</dbReference>
<dbReference type="InterPro" id="IPR000407">
    <property type="entry name" value="GDA1_CD39_NTPase"/>
</dbReference>
<dbReference type="PANTHER" id="PTHR11782:SF33">
    <property type="entry name" value="ECTONUCLEOSIDE TRIPHOSPHATE DIPHOSPHOHYDROLASE 2"/>
    <property type="match status" value="1"/>
</dbReference>
<gene>
    <name evidence="7" type="ORF">IHE44_0007094</name>
    <name evidence="6" type="ORF">IHE44_001206</name>
</gene>
<organism evidence="6">
    <name type="scientific">Lamprotornis superbus</name>
    <dbReference type="NCBI Taxonomy" id="245042"/>
    <lineage>
        <taxon>Eukaryota</taxon>
        <taxon>Metazoa</taxon>
        <taxon>Chordata</taxon>
        <taxon>Craniata</taxon>
        <taxon>Vertebrata</taxon>
        <taxon>Euteleostomi</taxon>
        <taxon>Archelosauria</taxon>
        <taxon>Archosauria</taxon>
        <taxon>Dinosauria</taxon>
        <taxon>Saurischia</taxon>
        <taxon>Theropoda</taxon>
        <taxon>Coelurosauria</taxon>
        <taxon>Aves</taxon>
        <taxon>Neognathae</taxon>
        <taxon>Neoaves</taxon>
        <taxon>Telluraves</taxon>
        <taxon>Australaves</taxon>
        <taxon>Passeriformes</taxon>
        <taxon>Sturnidae</taxon>
        <taxon>Lamprotornis</taxon>
    </lineage>
</organism>
<comment type="similarity">
    <text evidence="1">Belongs to the GDA1/CD39 NTPase family.</text>
</comment>
<comment type="caution">
    <text evidence="6">The sequence shown here is derived from an EMBL/GenBank/DDBJ whole genome shotgun (WGS) entry which is preliminary data.</text>
</comment>
<dbReference type="GO" id="GO:0045134">
    <property type="term" value="F:UDP phosphatase activity"/>
    <property type="evidence" value="ECO:0007669"/>
    <property type="project" value="TreeGrafter"/>
</dbReference>
<dbReference type="GO" id="GO:0004382">
    <property type="term" value="F:GDP phosphatase activity"/>
    <property type="evidence" value="ECO:0007669"/>
    <property type="project" value="TreeGrafter"/>
</dbReference>